<dbReference type="EMBL" id="FPHG01000037">
    <property type="protein sequence ID" value="SFV58869.1"/>
    <property type="molecule type" value="Genomic_DNA"/>
</dbReference>
<organism evidence="1">
    <name type="scientific">hydrothermal vent metagenome</name>
    <dbReference type="NCBI Taxonomy" id="652676"/>
    <lineage>
        <taxon>unclassified sequences</taxon>
        <taxon>metagenomes</taxon>
        <taxon>ecological metagenomes</taxon>
    </lineage>
</organism>
<reference evidence="1" key="1">
    <citation type="submission" date="2016-10" db="EMBL/GenBank/DDBJ databases">
        <authorList>
            <person name="de Groot N.N."/>
        </authorList>
    </citation>
    <scope>NUCLEOTIDE SEQUENCE</scope>
</reference>
<dbReference type="AlphaFoldDB" id="A0A1W1BZA0"/>
<protein>
    <submittedName>
        <fullName evidence="1">Uncharacterized protein</fullName>
    </submittedName>
</protein>
<evidence type="ECO:0000313" key="1">
    <source>
        <dbReference type="EMBL" id="SFV58869.1"/>
    </source>
</evidence>
<proteinExistence type="predicted"/>
<sequence length="47" mass="5199">MHGGDLSETPDNIVSITAYIIQILIIDKPLPYRNLKGFNSQAPPLFS</sequence>
<accession>A0A1W1BZA0</accession>
<gene>
    <name evidence="1" type="ORF">MNB_SV-9-1156</name>
</gene>
<name>A0A1W1BZA0_9ZZZZ</name>